<name>X0RRW2_9ZZZZ</name>
<comment type="caution">
    <text evidence="1">The sequence shown here is derived from an EMBL/GenBank/DDBJ whole genome shotgun (WGS) entry which is preliminary data.</text>
</comment>
<dbReference type="InterPro" id="IPR024492">
    <property type="entry name" value="DUF2764"/>
</dbReference>
<protein>
    <submittedName>
        <fullName evidence="1">Uncharacterized protein</fullName>
    </submittedName>
</protein>
<proteinExistence type="predicted"/>
<evidence type="ECO:0000313" key="1">
    <source>
        <dbReference type="EMBL" id="GAF71584.1"/>
    </source>
</evidence>
<dbReference type="EMBL" id="BARS01004006">
    <property type="protein sequence ID" value="GAF71584.1"/>
    <property type="molecule type" value="Genomic_DNA"/>
</dbReference>
<reference evidence="1" key="1">
    <citation type="journal article" date="2014" name="Front. Microbiol.">
        <title>High frequency of phylogenetically diverse reductive dehalogenase-homologous genes in deep subseafloor sedimentary metagenomes.</title>
        <authorList>
            <person name="Kawai M."/>
            <person name="Futagami T."/>
            <person name="Toyoda A."/>
            <person name="Takaki Y."/>
            <person name="Nishi S."/>
            <person name="Hori S."/>
            <person name="Arai W."/>
            <person name="Tsubouchi T."/>
            <person name="Morono Y."/>
            <person name="Uchiyama I."/>
            <person name="Ito T."/>
            <person name="Fujiyama A."/>
            <person name="Inagaki F."/>
            <person name="Takami H."/>
        </authorList>
    </citation>
    <scope>NUCLEOTIDE SEQUENCE</scope>
    <source>
        <strain evidence="1">Expedition CK06-06</strain>
    </source>
</reference>
<dbReference type="AlphaFoldDB" id="X0RRW2"/>
<dbReference type="Pfam" id="PF10962">
    <property type="entry name" value="DUF2764"/>
    <property type="match status" value="1"/>
</dbReference>
<sequence length="114" mass="13855">LREWKKFDTTLRNELSRYRASKKSKDAAVYIRGEDYFDPFLAIEAHWAINEKSPLEAERFLDRLRWERIEELEREHYFDIDYLIAYALKLQILERWQRIDSEGGMRVLQDLVSA</sequence>
<feature type="non-terminal residue" evidence="1">
    <location>
        <position position="1"/>
    </location>
</feature>
<gene>
    <name evidence="1" type="ORF">S01H1_07807</name>
</gene>
<organism evidence="1">
    <name type="scientific">marine sediment metagenome</name>
    <dbReference type="NCBI Taxonomy" id="412755"/>
    <lineage>
        <taxon>unclassified sequences</taxon>
        <taxon>metagenomes</taxon>
        <taxon>ecological metagenomes</taxon>
    </lineage>
</organism>
<accession>X0RRW2</accession>